<name>A0A164QMI6_BACCE</name>
<proteinExistence type="predicted"/>
<reference evidence="1 2" key="1">
    <citation type="submission" date="2015-09" db="EMBL/GenBank/DDBJ databases">
        <title>Bacillus cereus food isolates.</title>
        <authorList>
            <person name="Boekhorst J."/>
        </authorList>
    </citation>
    <scope>NUCLEOTIDE SEQUENCE [LARGE SCALE GENOMIC DNA]</scope>
    <source>
        <strain evidence="1 2">B4088</strain>
    </source>
</reference>
<evidence type="ECO:0000313" key="1">
    <source>
        <dbReference type="EMBL" id="KZD71907.1"/>
    </source>
</evidence>
<sequence>MSKILDDTATLKKLSRDELDELLGQDKYNKANLREQVRRLVNETNMYEKAWEDEKRLNKERQKEMYAESLVAILKSAVRDSEIDANELLEMVADKI</sequence>
<organism evidence="1 2">
    <name type="scientific">Bacillus cereus</name>
    <dbReference type="NCBI Taxonomy" id="1396"/>
    <lineage>
        <taxon>Bacteria</taxon>
        <taxon>Bacillati</taxon>
        <taxon>Bacillota</taxon>
        <taxon>Bacilli</taxon>
        <taxon>Bacillales</taxon>
        <taxon>Bacillaceae</taxon>
        <taxon>Bacillus</taxon>
        <taxon>Bacillus cereus group</taxon>
    </lineage>
</organism>
<dbReference type="AlphaFoldDB" id="A0A164QMI6"/>
<accession>A0A164QMI6</accession>
<dbReference type="PATRIC" id="fig|1396.535.peg.4114"/>
<gene>
    <name evidence="1" type="ORF">B4088_0368</name>
</gene>
<dbReference type="Proteomes" id="UP000076482">
    <property type="component" value="Unassembled WGS sequence"/>
</dbReference>
<dbReference type="RefSeq" id="WP_063259602.1">
    <property type="nucleotide sequence ID" value="NZ_LJKE01000015.1"/>
</dbReference>
<dbReference type="EMBL" id="LJKE01000015">
    <property type="protein sequence ID" value="KZD71907.1"/>
    <property type="molecule type" value="Genomic_DNA"/>
</dbReference>
<comment type="caution">
    <text evidence="1">The sequence shown here is derived from an EMBL/GenBank/DDBJ whole genome shotgun (WGS) entry which is preliminary data.</text>
</comment>
<evidence type="ECO:0000313" key="2">
    <source>
        <dbReference type="Proteomes" id="UP000076482"/>
    </source>
</evidence>
<protein>
    <submittedName>
        <fullName evidence="1">Uncharacterized protein</fullName>
    </submittedName>
</protein>